<name>A0A9Q1Q7P1_9CARY</name>
<keyword evidence="4" id="KW-1185">Reference proteome</keyword>
<feature type="compositionally biased region" description="Low complexity" evidence="2">
    <location>
        <begin position="72"/>
        <end position="85"/>
    </location>
</feature>
<organism evidence="3 4">
    <name type="scientific">Carnegiea gigantea</name>
    <dbReference type="NCBI Taxonomy" id="171969"/>
    <lineage>
        <taxon>Eukaryota</taxon>
        <taxon>Viridiplantae</taxon>
        <taxon>Streptophyta</taxon>
        <taxon>Embryophyta</taxon>
        <taxon>Tracheophyta</taxon>
        <taxon>Spermatophyta</taxon>
        <taxon>Magnoliopsida</taxon>
        <taxon>eudicotyledons</taxon>
        <taxon>Gunneridae</taxon>
        <taxon>Pentapetalae</taxon>
        <taxon>Caryophyllales</taxon>
        <taxon>Cactineae</taxon>
        <taxon>Cactaceae</taxon>
        <taxon>Cactoideae</taxon>
        <taxon>Echinocereeae</taxon>
        <taxon>Carnegiea</taxon>
    </lineage>
</organism>
<accession>A0A9Q1Q7P1</accession>
<comment type="caution">
    <text evidence="3">The sequence shown here is derived from an EMBL/GenBank/DDBJ whole genome shotgun (WGS) entry which is preliminary data.</text>
</comment>
<gene>
    <name evidence="3" type="ORF">Cgig2_026994</name>
</gene>
<feature type="coiled-coil region" evidence="1">
    <location>
        <begin position="109"/>
        <end position="143"/>
    </location>
</feature>
<dbReference type="EMBL" id="JAKOGI010000649">
    <property type="protein sequence ID" value="KAJ8431968.1"/>
    <property type="molecule type" value="Genomic_DNA"/>
</dbReference>
<keyword evidence="1" id="KW-0175">Coiled coil</keyword>
<evidence type="ECO:0000256" key="2">
    <source>
        <dbReference type="SAM" id="MobiDB-lite"/>
    </source>
</evidence>
<protein>
    <submittedName>
        <fullName evidence="3">Uncharacterized protein</fullName>
    </submittedName>
</protein>
<proteinExistence type="predicted"/>
<dbReference type="AlphaFoldDB" id="A0A9Q1Q7P1"/>
<evidence type="ECO:0000313" key="3">
    <source>
        <dbReference type="EMBL" id="KAJ8431968.1"/>
    </source>
</evidence>
<reference evidence="3" key="1">
    <citation type="submission" date="2022-04" db="EMBL/GenBank/DDBJ databases">
        <title>Carnegiea gigantea Genome sequencing and assembly v2.</title>
        <authorList>
            <person name="Copetti D."/>
            <person name="Sanderson M.J."/>
            <person name="Burquez A."/>
            <person name="Wojciechowski M.F."/>
        </authorList>
    </citation>
    <scope>NUCLEOTIDE SEQUENCE</scope>
    <source>
        <strain evidence="3">SGP5-SGP5p</strain>
        <tissue evidence="3">Aerial part</tissue>
    </source>
</reference>
<feature type="region of interest" description="Disordered" evidence="2">
    <location>
        <begin position="69"/>
        <end position="88"/>
    </location>
</feature>
<sequence>MFCLMDVRRAQSHNPNTSAKGDAAGCTAEEFEAKEQPTRAIKEVEIWKESVGLTKKKKKKIYGLGLHRSTFKDSSSGSKKSTDTSCQKSLHVLDTPEFKATTVEVASKLEEVQRTNEEKEKDMKRLKKENKRLKQKVNILFAKFNMAPLGDSDFDDDEDE</sequence>
<evidence type="ECO:0000313" key="4">
    <source>
        <dbReference type="Proteomes" id="UP001153076"/>
    </source>
</evidence>
<dbReference type="Proteomes" id="UP001153076">
    <property type="component" value="Unassembled WGS sequence"/>
</dbReference>
<evidence type="ECO:0000256" key="1">
    <source>
        <dbReference type="SAM" id="Coils"/>
    </source>
</evidence>